<dbReference type="OrthoDB" id="2111742at2"/>
<evidence type="ECO:0000256" key="2">
    <source>
        <dbReference type="SAM" id="SignalP"/>
    </source>
</evidence>
<protein>
    <recommendedName>
        <fullName evidence="5">Sporulation protein YpjB</fullName>
    </recommendedName>
</protein>
<dbReference type="EMBL" id="MIJF01000078">
    <property type="protein sequence ID" value="OEF96914.1"/>
    <property type="molecule type" value="Genomic_DNA"/>
</dbReference>
<name>A0A1D2YS94_9BACI</name>
<dbReference type="STRING" id="337097.BHF71_04085"/>
<gene>
    <name evidence="3" type="ORF">BHF71_04085</name>
</gene>
<keyword evidence="2" id="KW-0732">Signal</keyword>
<keyword evidence="1" id="KW-0472">Membrane</keyword>
<evidence type="ECO:0000256" key="1">
    <source>
        <dbReference type="SAM" id="Phobius"/>
    </source>
</evidence>
<evidence type="ECO:0008006" key="5">
    <source>
        <dbReference type="Google" id="ProtNLM"/>
    </source>
</evidence>
<dbReference type="Proteomes" id="UP000243739">
    <property type="component" value="Unassembled WGS sequence"/>
</dbReference>
<evidence type="ECO:0000313" key="4">
    <source>
        <dbReference type="Proteomes" id="UP000243739"/>
    </source>
</evidence>
<dbReference type="RefSeq" id="WP_069657547.1">
    <property type="nucleotide sequence ID" value="NZ_MIJF01000078.1"/>
</dbReference>
<evidence type="ECO:0000313" key="3">
    <source>
        <dbReference type="EMBL" id="OEF96914.1"/>
    </source>
</evidence>
<proteinExistence type="predicted"/>
<sequence length="245" mass="27601">MKKNFFILFTLVFSLLTILTPNYVSAYSYGNPNEEVIATAYTDMIAALLKASPDYPAVQAIFDSIKDEMVKEFGPEKTNIIQQGITNRDSDMIINEMKDVLIRNIGRRFFNIEESFDDYPQAKILLAKARATYVALSPEVAIKNPELDQSIYQAFDKALESLGNPGLFGVGKIEPNREMFDKNREYILAELKDFFQTEGGYLGHTGGTGLTNIDVEETRSWGNWVPLSIILFVIIVAIVLFTRKG</sequence>
<keyword evidence="1" id="KW-1133">Transmembrane helix</keyword>
<dbReference type="AlphaFoldDB" id="A0A1D2YS94"/>
<keyword evidence="4" id="KW-1185">Reference proteome</keyword>
<keyword evidence="1" id="KW-0812">Transmembrane</keyword>
<reference evidence="3 4" key="1">
    <citation type="submission" date="2016-09" db="EMBL/GenBank/DDBJ databases">
        <title>Draft genome sequence for the type strain of Vulcanibacillus modesticaldus BR, a strictly anaerobic, moderately thermophilic, and nitrate-reducing bacterium from deep sea-hydrothermal vents of the Mid-Atlantic Ridge.</title>
        <authorList>
            <person name="Abin C.A."/>
            <person name="Hollibaugh J.T."/>
        </authorList>
    </citation>
    <scope>NUCLEOTIDE SEQUENCE [LARGE SCALE GENOMIC DNA]</scope>
    <source>
        <strain evidence="3 4">BR</strain>
    </source>
</reference>
<accession>A0A1D2YS94</accession>
<feature type="signal peptide" evidence="2">
    <location>
        <begin position="1"/>
        <end position="26"/>
    </location>
</feature>
<feature type="chain" id="PRO_5008912728" description="Sporulation protein YpjB" evidence="2">
    <location>
        <begin position="27"/>
        <end position="245"/>
    </location>
</feature>
<feature type="transmembrane region" description="Helical" evidence="1">
    <location>
        <begin position="221"/>
        <end position="241"/>
    </location>
</feature>
<organism evidence="3 4">
    <name type="scientific">Vulcanibacillus modesticaldus</name>
    <dbReference type="NCBI Taxonomy" id="337097"/>
    <lineage>
        <taxon>Bacteria</taxon>
        <taxon>Bacillati</taxon>
        <taxon>Bacillota</taxon>
        <taxon>Bacilli</taxon>
        <taxon>Bacillales</taxon>
        <taxon>Bacillaceae</taxon>
        <taxon>Vulcanibacillus</taxon>
    </lineage>
</organism>
<comment type="caution">
    <text evidence="3">The sequence shown here is derived from an EMBL/GenBank/DDBJ whole genome shotgun (WGS) entry which is preliminary data.</text>
</comment>